<reference evidence="2" key="2">
    <citation type="submission" date="2017-02" db="EMBL/GenBank/DDBJ databases">
        <title>Sunflower complete genome.</title>
        <authorList>
            <person name="Langlade N."/>
            <person name="Munos S."/>
        </authorList>
    </citation>
    <scope>NUCLEOTIDE SEQUENCE [LARGE SCALE GENOMIC DNA]</scope>
    <source>
        <tissue evidence="2">Leaves</tissue>
    </source>
</reference>
<reference evidence="1 3" key="1">
    <citation type="journal article" date="2017" name="Nature">
        <title>The sunflower genome provides insights into oil metabolism, flowering and Asterid evolution.</title>
        <authorList>
            <person name="Badouin H."/>
            <person name="Gouzy J."/>
            <person name="Grassa C.J."/>
            <person name="Murat F."/>
            <person name="Staton S.E."/>
            <person name="Cottret L."/>
            <person name="Lelandais-Briere C."/>
            <person name="Owens G.L."/>
            <person name="Carrere S."/>
            <person name="Mayjonade B."/>
            <person name="Legrand L."/>
            <person name="Gill N."/>
            <person name="Kane N.C."/>
            <person name="Bowers J.E."/>
            <person name="Hubner S."/>
            <person name="Bellec A."/>
            <person name="Berard A."/>
            <person name="Berges H."/>
            <person name="Blanchet N."/>
            <person name="Boniface M.C."/>
            <person name="Brunel D."/>
            <person name="Catrice O."/>
            <person name="Chaidir N."/>
            <person name="Claudel C."/>
            <person name="Donnadieu C."/>
            <person name="Faraut T."/>
            <person name="Fievet G."/>
            <person name="Helmstetter N."/>
            <person name="King M."/>
            <person name="Knapp S.J."/>
            <person name="Lai Z."/>
            <person name="Le Paslier M.C."/>
            <person name="Lippi Y."/>
            <person name="Lorenzon L."/>
            <person name="Mandel J.R."/>
            <person name="Marage G."/>
            <person name="Marchand G."/>
            <person name="Marquand E."/>
            <person name="Bret-Mestries E."/>
            <person name="Morien E."/>
            <person name="Nambeesan S."/>
            <person name="Nguyen T."/>
            <person name="Pegot-Espagnet P."/>
            <person name="Pouilly N."/>
            <person name="Raftis F."/>
            <person name="Sallet E."/>
            <person name="Schiex T."/>
            <person name="Thomas J."/>
            <person name="Vandecasteele C."/>
            <person name="Vares D."/>
            <person name="Vear F."/>
            <person name="Vautrin S."/>
            <person name="Crespi M."/>
            <person name="Mangin B."/>
            <person name="Burke J.M."/>
            <person name="Salse J."/>
            <person name="Munos S."/>
            <person name="Vincourt P."/>
            <person name="Rieseberg L.H."/>
            <person name="Langlade N.B."/>
        </authorList>
    </citation>
    <scope>NUCLEOTIDE SEQUENCE [LARGE SCALE GENOMIC DNA]</scope>
    <source>
        <strain evidence="3">cv. SF193</strain>
        <tissue evidence="1">Leaves</tissue>
    </source>
</reference>
<evidence type="ECO:0000313" key="1">
    <source>
        <dbReference type="EMBL" id="KAF5755695.1"/>
    </source>
</evidence>
<proteinExistence type="predicted"/>
<protein>
    <submittedName>
        <fullName evidence="2">Uncharacterized protein</fullName>
    </submittedName>
</protein>
<dbReference type="Proteomes" id="UP000215914">
    <property type="component" value="Chromosome 17"/>
</dbReference>
<dbReference type="Gramene" id="mRNA:HanXRQr2_Chr17g0805661">
    <property type="protein sequence ID" value="mRNA:HanXRQr2_Chr17g0805661"/>
    <property type="gene ID" value="HanXRQr2_Chr17g0805661"/>
</dbReference>
<sequence>MGNLINAVNQLSYPAKCVHASWTVELSKLKAKIGIVQKIIISYGDVVYESIDRNRERPSWKLTKSSHIMKVL</sequence>
<dbReference type="EMBL" id="MNCJ02000332">
    <property type="protein sequence ID" value="KAF5755695.1"/>
    <property type="molecule type" value="Genomic_DNA"/>
</dbReference>
<evidence type="ECO:0000313" key="2">
    <source>
        <dbReference type="EMBL" id="OTF86712.1"/>
    </source>
</evidence>
<dbReference type="AlphaFoldDB" id="A0A251RQT4"/>
<name>A0A251RQT4_HELAN</name>
<gene>
    <name evidence="2" type="ORF">HannXRQ_Chr17g0553781</name>
    <name evidence="1" type="ORF">HanXRQr2_Chr17g0805661</name>
</gene>
<dbReference type="EMBL" id="CM007906">
    <property type="protein sequence ID" value="OTF86712.1"/>
    <property type="molecule type" value="Genomic_DNA"/>
</dbReference>
<keyword evidence="3" id="KW-1185">Reference proteome</keyword>
<organism evidence="2 3">
    <name type="scientific">Helianthus annuus</name>
    <name type="common">Common sunflower</name>
    <dbReference type="NCBI Taxonomy" id="4232"/>
    <lineage>
        <taxon>Eukaryota</taxon>
        <taxon>Viridiplantae</taxon>
        <taxon>Streptophyta</taxon>
        <taxon>Embryophyta</taxon>
        <taxon>Tracheophyta</taxon>
        <taxon>Spermatophyta</taxon>
        <taxon>Magnoliopsida</taxon>
        <taxon>eudicotyledons</taxon>
        <taxon>Gunneridae</taxon>
        <taxon>Pentapetalae</taxon>
        <taxon>asterids</taxon>
        <taxon>campanulids</taxon>
        <taxon>Asterales</taxon>
        <taxon>Asteraceae</taxon>
        <taxon>Asteroideae</taxon>
        <taxon>Heliantheae alliance</taxon>
        <taxon>Heliantheae</taxon>
        <taxon>Helianthus</taxon>
    </lineage>
</organism>
<reference evidence="1" key="3">
    <citation type="submission" date="2020-06" db="EMBL/GenBank/DDBJ databases">
        <title>Helianthus annuus Genome sequencing and assembly Release 2.</title>
        <authorList>
            <person name="Gouzy J."/>
            <person name="Langlade N."/>
            <person name="Munos S."/>
        </authorList>
    </citation>
    <scope>NUCLEOTIDE SEQUENCE</scope>
    <source>
        <tissue evidence="1">Leaves</tissue>
    </source>
</reference>
<dbReference type="InParanoid" id="A0A251RQT4"/>
<evidence type="ECO:0000313" key="3">
    <source>
        <dbReference type="Proteomes" id="UP000215914"/>
    </source>
</evidence>
<accession>A0A251RQT4</accession>